<dbReference type="EMBL" id="JALNTZ010000006">
    <property type="protein sequence ID" value="KAJ3649781.1"/>
    <property type="molecule type" value="Genomic_DNA"/>
</dbReference>
<proteinExistence type="predicted"/>
<keyword evidence="2" id="KW-1185">Reference proteome</keyword>
<evidence type="ECO:0000313" key="2">
    <source>
        <dbReference type="Proteomes" id="UP001168821"/>
    </source>
</evidence>
<accession>A0AA38I7Y5</accession>
<name>A0AA38I7Y5_9CUCU</name>
<organism evidence="1 2">
    <name type="scientific">Zophobas morio</name>
    <dbReference type="NCBI Taxonomy" id="2755281"/>
    <lineage>
        <taxon>Eukaryota</taxon>
        <taxon>Metazoa</taxon>
        <taxon>Ecdysozoa</taxon>
        <taxon>Arthropoda</taxon>
        <taxon>Hexapoda</taxon>
        <taxon>Insecta</taxon>
        <taxon>Pterygota</taxon>
        <taxon>Neoptera</taxon>
        <taxon>Endopterygota</taxon>
        <taxon>Coleoptera</taxon>
        <taxon>Polyphaga</taxon>
        <taxon>Cucujiformia</taxon>
        <taxon>Tenebrionidae</taxon>
        <taxon>Zophobas</taxon>
    </lineage>
</organism>
<evidence type="ECO:0000313" key="1">
    <source>
        <dbReference type="EMBL" id="KAJ3649781.1"/>
    </source>
</evidence>
<dbReference type="AlphaFoldDB" id="A0AA38I7Y5"/>
<dbReference type="Proteomes" id="UP001168821">
    <property type="component" value="Unassembled WGS sequence"/>
</dbReference>
<sequence>MIREGRCRGQGRLCVYVCTWGWCRPLIGCHPASLSQGHVSYGRRVITTTSKPQESNSDQNKIPRIITPCQWRAQRGGKGFVVALFLEFLARVPNFKLRVVFVMTNPHDAAIKEVVKF</sequence>
<protein>
    <submittedName>
        <fullName evidence="1">Uncharacterized protein</fullName>
    </submittedName>
</protein>
<reference evidence="1" key="1">
    <citation type="journal article" date="2023" name="G3 (Bethesda)">
        <title>Whole genome assemblies of Zophobas morio and Tenebrio molitor.</title>
        <authorList>
            <person name="Kaur S."/>
            <person name="Stinson S.A."/>
            <person name="diCenzo G.C."/>
        </authorList>
    </citation>
    <scope>NUCLEOTIDE SEQUENCE</scope>
    <source>
        <strain evidence="1">QUZm001</strain>
    </source>
</reference>
<gene>
    <name evidence="1" type="ORF">Zmor_021504</name>
</gene>
<comment type="caution">
    <text evidence="1">The sequence shown here is derived from an EMBL/GenBank/DDBJ whole genome shotgun (WGS) entry which is preliminary data.</text>
</comment>